<dbReference type="InterPro" id="IPR028082">
    <property type="entry name" value="Peripla_BP_I"/>
</dbReference>
<dbReference type="Proteomes" id="UP000598350">
    <property type="component" value="Unassembled WGS sequence"/>
</dbReference>
<dbReference type="SMART" id="SM00257">
    <property type="entry name" value="LysM"/>
    <property type="match status" value="5"/>
</dbReference>
<dbReference type="PANTHER" id="PTHR33734">
    <property type="entry name" value="LYSM DOMAIN-CONTAINING GPI-ANCHORED PROTEIN 2"/>
    <property type="match status" value="1"/>
</dbReference>
<protein>
    <submittedName>
        <fullName evidence="3">LysM peptidoglycan-binding domain-containing protein</fullName>
    </submittedName>
</protein>
<gene>
    <name evidence="3" type="ORF">HPE63_15680</name>
</gene>
<dbReference type="Gene3D" id="3.10.350.10">
    <property type="entry name" value="LysM domain"/>
    <property type="match status" value="4"/>
</dbReference>
<dbReference type="CDD" id="cd00118">
    <property type="entry name" value="LysM"/>
    <property type="match status" value="3"/>
</dbReference>
<dbReference type="InterPro" id="IPR036779">
    <property type="entry name" value="LysM_dom_sf"/>
</dbReference>
<feature type="domain" description="LysM" evidence="2">
    <location>
        <begin position="175"/>
        <end position="221"/>
    </location>
</feature>
<evidence type="ECO:0000313" key="3">
    <source>
        <dbReference type="EMBL" id="MBD0852122.1"/>
    </source>
</evidence>
<accession>A0ABR7VIY9</accession>
<evidence type="ECO:0000313" key="4">
    <source>
        <dbReference type="Proteomes" id="UP000598350"/>
    </source>
</evidence>
<organism evidence="3 4">
    <name type="scientific">Maribacter arenosus</name>
    <dbReference type="NCBI Taxonomy" id="1854708"/>
    <lineage>
        <taxon>Bacteria</taxon>
        <taxon>Pseudomonadati</taxon>
        <taxon>Bacteroidota</taxon>
        <taxon>Flavobacteriia</taxon>
        <taxon>Flavobacteriales</taxon>
        <taxon>Flavobacteriaceae</taxon>
        <taxon>Maribacter</taxon>
    </lineage>
</organism>
<dbReference type="InterPro" id="IPR018392">
    <property type="entry name" value="LysM"/>
</dbReference>
<proteinExistence type="predicted"/>
<dbReference type="PANTHER" id="PTHR33734:SF22">
    <property type="entry name" value="MEMBRANE-BOUND LYTIC MUREIN TRANSGLYCOSYLASE D"/>
    <property type="match status" value="1"/>
</dbReference>
<dbReference type="PROSITE" id="PS51782">
    <property type="entry name" value="LYSM"/>
    <property type="match status" value="3"/>
</dbReference>
<dbReference type="CDD" id="cd06268">
    <property type="entry name" value="PBP1_ABC_transporter_LIVBP-like"/>
    <property type="match status" value="1"/>
</dbReference>
<dbReference type="SUPFAM" id="SSF53822">
    <property type="entry name" value="Periplasmic binding protein-like I"/>
    <property type="match status" value="1"/>
</dbReference>
<dbReference type="Gene3D" id="3.40.50.2300">
    <property type="match status" value="2"/>
</dbReference>
<sequence length="734" mass="83492">MGIDMDQFFKNSLVLLLFVMLSSTVMAQKFTTHAVKEGETLESISKQYKVTPYSILSYNKEIKQGEAIRPNTVLVIPLGAKVSVISVDPKVENNQTLFEKKEPVQEEPIGFTNHKVRKRETLYGISQRYHISEDEIKKYNSELYSSQLKKGMKLRIPKFRRVKPEENPINEDDYEIYTVAPKETRWSIAHKYGITIDSMLVLNPGLSKVTNYLAQGQELRMPKPPGSTLKGQETQLYQSYTVPAKMNFYRLEKQFNVKSDEIVRLNPEIAERGGLKEGMVIRIPVIRVDPGEVNTDNFIFYEVKPKQTEFSLTRKLGITYKELLDLNPDLREGLKAGMVLKLPKNQTGNFEVRNSLVLDKINLLDSINPINRPKLVFLFPFRLDRLDLKNKESVMENIEDRNSLKYSLGLYSGALIAIDSIAKLGISVDVKTYDNQLDLSRTKKILSDENLANVSAIVGPLDLPSLKEVAVRAAQYEVPVIAPIPAKSDLSLGNVFFSYTSEDVLRDRMLSYVEEKLTDENIIIIADEKSQATKALILEKFPKAKILEVKEEEKNIGINRDKLATLLSEDVENWVFVETGNFKLIASIVSILNAFKASLLNPETSTQKIDVRMFTTNKNSAFDNDIISSTHLSNLHFTYPSVYREAENSGFIKAYSKRFGDEPDRYAVRGFDLTYDLLLKLAYKNNLMDVSKIIGETEYAGNKFSYEKDMSSGYFNQASYIMTIDSLRVVQALK</sequence>
<feature type="domain" description="LysM" evidence="2">
    <location>
        <begin position="31"/>
        <end position="76"/>
    </location>
</feature>
<feature type="chain" id="PRO_5047445417" evidence="1">
    <location>
        <begin position="28"/>
        <end position="734"/>
    </location>
</feature>
<keyword evidence="1" id="KW-0732">Signal</keyword>
<reference evidence="3 4" key="1">
    <citation type="submission" date="2020-05" db="EMBL/GenBank/DDBJ databases">
        <title>The draft genome sequence of Maribacter arenosus CAU 1321.</title>
        <authorList>
            <person name="Mu L."/>
        </authorList>
    </citation>
    <scope>NUCLEOTIDE SEQUENCE [LARGE SCALE GENOMIC DNA]</scope>
    <source>
        <strain evidence="3 4">CAU 1321</strain>
    </source>
</reference>
<dbReference type="SUPFAM" id="SSF54106">
    <property type="entry name" value="LysM domain"/>
    <property type="match status" value="4"/>
</dbReference>
<comment type="caution">
    <text evidence="3">The sequence shown here is derived from an EMBL/GenBank/DDBJ whole genome shotgun (WGS) entry which is preliminary data.</text>
</comment>
<feature type="domain" description="LysM" evidence="2">
    <location>
        <begin position="112"/>
        <end position="156"/>
    </location>
</feature>
<name>A0ABR7VIY9_9FLAO</name>
<dbReference type="EMBL" id="JABTCG010000005">
    <property type="protein sequence ID" value="MBD0852122.1"/>
    <property type="molecule type" value="Genomic_DNA"/>
</dbReference>
<keyword evidence="4" id="KW-1185">Reference proteome</keyword>
<feature type="signal peptide" evidence="1">
    <location>
        <begin position="1"/>
        <end position="27"/>
    </location>
</feature>
<dbReference type="Pfam" id="PF01476">
    <property type="entry name" value="LysM"/>
    <property type="match status" value="5"/>
</dbReference>
<evidence type="ECO:0000256" key="1">
    <source>
        <dbReference type="SAM" id="SignalP"/>
    </source>
</evidence>
<evidence type="ECO:0000259" key="2">
    <source>
        <dbReference type="PROSITE" id="PS51782"/>
    </source>
</evidence>